<name>A0ABQ3HQ44_9ACTN</name>
<gene>
    <name evidence="1" type="ORF">GCM10011376_25950</name>
</gene>
<evidence type="ECO:0000313" key="1">
    <source>
        <dbReference type="EMBL" id="GHE17985.1"/>
    </source>
</evidence>
<dbReference type="Proteomes" id="UP000597341">
    <property type="component" value="Unassembled WGS sequence"/>
</dbReference>
<sequence>MSFGVRAARPDEDVNRVLAAGATIEFGNPRAGAVYRAVRLNVVDLVEEGPQFPRADVTLERLL</sequence>
<keyword evidence="2" id="KW-1185">Reference proteome</keyword>
<protein>
    <submittedName>
        <fullName evidence="1">Uncharacterized protein</fullName>
    </submittedName>
</protein>
<accession>A0ABQ3HQ44</accession>
<comment type="caution">
    <text evidence="1">The sequence shown here is derived from an EMBL/GenBank/DDBJ whole genome shotgun (WGS) entry which is preliminary data.</text>
</comment>
<dbReference type="EMBL" id="BNAD01000007">
    <property type="protein sequence ID" value="GHE17985.1"/>
    <property type="molecule type" value="Genomic_DNA"/>
</dbReference>
<organism evidence="1 2">
    <name type="scientific">Nocardioides flavus</name>
    <name type="common">ex Wang et al. 2016</name>
    <dbReference type="NCBI Taxonomy" id="2058780"/>
    <lineage>
        <taxon>Bacteria</taxon>
        <taxon>Bacillati</taxon>
        <taxon>Actinomycetota</taxon>
        <taxon>Actinomycetes</taxon>
        <taxon>Propionibacteriales</taxon>
        <taxon>Nocardioidaceae</taxon>
        <taxon>Nocardioides</taxon>
    </lineage>
</organism>
<proteinExistence type="predicted"/>
<reference evidence="2" key="1">
    <citation type="journal article" date="2019" name="Int. J. Syst. Evol. Microbiol.">
        <title>The Global Catalogue of Microorganisms (GCM) 10K type strain sequencing project: providing services to taxonomists for standard genome sequencing and annotation.</title>
        <authorList>
            <consortium name="The Broad Institute Genomics Platform"/>
            <consortium name="The Broad Institute Genome Sequencing Center for Infectious Disease"/>
            <person name="Wu L."/>
            <person name="Ma J."/>
        </authorList>
    </citation>
    <scope>NUCLEOTIDE SEQUENCE [LARGE SCALE GENOMIC DNA]</scope>
    <source>
        <strain evidence="2">CGMCC 1.12791</strain>
    </source>
</reference>
<evidence type="ECO:0000313" key="2">
    <source>
        <dbReference type="Proteomes" id="UP000597341"/>
    </source>
</evidence>